<dbReference type="PANTHER" id="PTHR42973:SF53">
    <property type="entry name" value="FAD-BINDING PCMH-TYPE DOMAIN-CONTAINING PROTEIN-RELATED"/>
    <property type="match status" value="1"/>
</dbReference>
<keyword evidence="3" id="KW-0274">FAD</keyword>
<dbReference type="AlphaFoldDB" id="A0A1Y2EC56"/>
<dbReference type="GO" id="GO:0071949">
    <property type="term" value="F:FAD binding"/>
    <property type="evidence" value="ECO:0007669"/>
    <property type="project" value="InterPro"/>
</dbReference>
<proteinExistence type="inferred from homology"/>
<dbReference type="InterPro" id="IPR006094">
    <property type="entry name" value="Oxid_FAD_bind_N"/>
</dbReference>
<evidence type="ECO:0000259" key="5">
    <source>
        <dbReference type="PROSITE" id="PS51387"/>
    </source>
</evidence>
<comment type="caution">
    <text evidence="6">The sequence shown here is derived from an EMBL/GenBank/DDBJ whole genome shotgun (WGS) entry which is preliminary data.</text>
</comment>
<dbReference type="InterPro" id="IPR036318">
    <property type="entry name" value="FAD-bd_PCMH-like_sf"/>
</dbReference>
<dbReference type="Pfam" id="PF01565">
    <property type="entry name" value="FAD_binding_4"/>
    <property type="match status" value="1"/>
</dbReference>
<keyword evidence="2" id="KW-0285">Flavoprotein</keyword>
<dbReference type="Gene3D" id="3.30.465.10">
    <property type="match status" value="1"/>
</dbReference>
<dbReference type="PANTHER" id="PTHR42973">
    <property type="entry name" value="BINDING OXIDOREDUCTASE, PUTATIVE (AFU_ORTHOLOGUE AFUA_1G17690)-RELATED"/>
    <property type="match status" value="1"/>
</dbReference>
<evidence type="ECO:0000313" key="6">
    <source>
        <dbReference type="EMBL" id="ORY68846.1"/>
    </source>
</evidence>
<dbReference type="InParanoid" id="A0A1Y2EC56"/>
<protein>
    <recommendedName>
        <fullName evidence="5">FAD-binding PCMH-type domain-containing protein</fullName>
    </recommendedName>
</protein>
<comment type="similarity">
    <text evidence="1">Belongs to the oxygen-dependent FAD-linked oxidoreductase family.</text>
</comment>
<evidence type="ECO:0000256" key="2">
    <source>
        <dbReference type="ARBA" id="ARBA00022630"/>
    </source>
</evidence>
<dbReference type="SUPFAM" id="SSF56176">
    <property type="entry name" value="FAD-binding/transporter-associated domain-like"/>
    <property type="match status" value="1"/>
</dbReference>
<dbReference type="PROSITE" id="PS51387">
    <property type="entry name" value="FAD_PCMH"/>
    <property type="match status" value="1"/>
</dbReference>
<evidence type="ECO:0000256" key="1">
    <source>
        <dbReference type="ARBA" id="ARBA00005466"/>
    </source>
</evidence>
<dbReference type="EMBL" id="MCFJ01000003">
    <property type="protein sequence ID" value="ORY68846.1"/>
    <property type="molecule type" value="Genomic_DNA"/>
</dbReference>
<dbReference type="GO" id="GO:0016491">
    <property type="term" value="F:oxidoreductase activity"/>
    <property type="evidence" value="ECO:0007669"/>
    <property type="project" value="UniProtKB-KW"/>
</dbReference>
<evidence type="ECO:0000256" key="3">
    <source>
        <dbReference type="ARBA" id="ARBA00022827"/>
    </source>
</evidence>
<accession>A0A1Y2EC56</accession>
<dbReference type="Proteomes" id="UP000193689">
    <property type="component" value="Unassembled WGS sequence"/>
</dbReference>
<evidence type="ECO:0000313" key="7">
    <source>
        <dbReference type="Proteomes" id="UP000193689"/>
    </source>
</evidence>
<organism evidence="6 7">
    <name type="scientific">Pseudomassariella vexata</name>
    <dbReference type="NCBI Taxonomy" id="1141098"/>
    <lineage>
        <taxon>Eukaryota</taxon>
        <taxon>Fungi</taxon>
        <taxon>Dikarya</taxon>
        <taxon>Ascomycota</taxon>
        <taxon>Pezizomycotina</taxon>
        <taxon>Sordariomycetes</taxon>
        <taxon>Xylariomycetidae</taxon>
        <taxon>Amphisphaeriales</taxon>
        <taxon>Pseudomassariaceae</taxon>
        <taxon>Pseudomassariella</taxon>
    </lineage>
</organism>
<gene>
    <name evidence="6" type="ORF">BCR38DRAFT_424491</name>
</gene>
<dbReference type="GeneID" id="63775872"/>
<feature type="domain" description="FAD-binding PCMH-type" evidence="5">
    <location>
        <begin position="66"/>
        <end position="238"/>
    </location>
</feature>
<dbReference type="STRING" id="1141098.A0A1Y2EC56"/>
<keyword evidence="4" id="KW-0560">Oxidoreductase</keyword>
<keyword evidence="7" id="KW-1185">Reference proteome</keyword>
<sequence length="506" mass="54823">MKGASSTAALATTAMLKAPGTDALSFQSNSTSCCSHLIAAGLGERVFFPNQTVYEDRIDSYWSVSAQLRPNCVIQPQSAEEVSLTVTTLVGDSGCQFAVRSGGHTTWAGANNIENGVTIDLGDMNTTTFHPENSTVTILPGSRWLQVYQTLDAIGMTVPGGRAGTVGVAGLVTGGGNSFYSAQTGMVCDAVVNYEVVLASGEIIYANNDANPDLFRALKGGSGNFGIVTRFDMEAFEASKLWGGATMYNKTYSDQLLDAMVDFTDHVVDDQLSSSIIFWTYQPALLDTVVLAAYENTAGEVAPPAFDKYMAIPANISSTMRITNISDITHELEQPTGYRDMWFTLSFKNDERVLSKAVELHNQLVEEMKIESSDGDFITQCMFQPMPSLYAKQSVEKGGNMLGLDKVKENAILWLATLAVKGADQELIGRQKMITWVNAVEEYATSIDAHNDWIYLNYADSTQKPLESYGAENVEKIRAAAAKYDPTGVFQTRVPGGFKISHVTAV</sequence>
<dbReference type="RefSeq" id="XP_040719133.1">
    <property type="nucleotide sequence ID" value="XM_040859660.1"/>
</dbReference>
<dbReference type="InterPro" id="IPR050416">
    <property type="entry name" value="FAD-linked_Oxidoreductase"/>
</dbReference>
<name>A0A1Y2EC56_9PEZI</name>
<dbReference type="OrthoDB" id="2151789at2759"/>
<evidence type="ECO:0000256" key="4">
    <source>
        <dbReference type="ARBA" id="ARBA00023002"/>
    </source>
</evidence>
<reference evidence="6 7" key="1">
    <citation type="submission" date="2016-07" db="EMBL/GenBank/DDBJ databases">
        <title>Pervasive Adenine N6-methylation of Active Genes in Fungi.</title>
        <authorList>
            <consortium name="DOE Joint Genome Institute"/>
            <person name="Mondo S.J."/>
            <person name="Dannebaum R.O."/>
            <person name="Kuo R.C."/>
            <person name="Labutti K."/>
            <person name="Haridas S."/>
            <person name="Kuo A."/>
            <person name="Salamov A."/>
            <person name="Ahrendt S.R."/>
            <person name="Lipzen A."/>
            <person name="Sullivan W."/>
            <person name="Andreopoulos W.B."/>
            <person name="Clum A."/>
            <person name="Lindquist E."/>
            <person name="Daum C."/>
            <person name="Ramamoorthy G.K."/>
            <person name="Gryganskyi A."/>
            <person name="Culley D."/>
            <person name="Magnuson J.K."/>
            <person name="James T.Y."/>
            <person name="O'Malley M.A."/>
            <person name="Stajich J.E."/>
            <person name="Spatafora J.W."/>
            <person name="Visel A."/>
            <person name="Grigoriev I.V."/>
        </authorList>
    </citation>
    <scope>NUCLEOTIDE SEQUENCE [LARGE SCALE GENOMIC DNA]</scope>
    <source>
        <strain evidence="6 7">CBS 129021</strain>
    </source>
</reference>
<dbReference type="InterPro" id="IPR016169">
    <property type="entry name" value="FAD-bd_PCMH_sub2"/>
</dbReference>
<dbReference type="InterPro" id="IPR016166">
    <property type="entry name" value="FAD-bd_PCMH"/>
</dbReference>